<protein>
    <submittedName>
        <fullName evidence="3">HPt domain-containing protein</fullName>
    </submittedName>
</protein>
<gene>
    <name evidence="3" type="ORF">NSPZN2_11278</name>
</gene>
<proteinExistence type="predicted"/>
<feature type="domain" description="HPt" evidence="2">
    <location>
        <begin position="20"/>
        <end position="111"/>
    </location>
</feature>
<dbReference type="EMBL" id="CAJNBJ010000001">
    <property type="protein sequence ID" value="CAE6712318.1"/>
    <property type="molecule type" value="Genomic_DNA"/>
</dbReference>
<name>A0ABN7KTA3_9BACT</name>
<keyword evidence="4" id="KW-1185">Reference proteome</keyword>
<dbReference type="InterPro" id="IPR008207">
    <property type="entry name" value="Sig_transdc_His_kin_Hpt_dom"/>
</dbReference>
<evidence type="ECO:0000259" key="2">
    <source>
        <dbReference type="PROSITE" id="PS50894"/>
    </source>
</evidence>
<dbReference type="InterPro" id="IPR036641">
    <property type="entry name" value="HPT_dom_sf"/>
</dbReference>
<dbReference type="Pfam" id="PF01627">
    <property type="entry name" value="Hpt"/>
    <property type="match status" value="1"/>
</dbReference>
<dbReference type="Proteomes" id="UP000675880">
    <property type="component" value="Unassembled WGS sequence"/>
</dbReference>
<comment type="caution">
    <text evidence="3">The sequence shown here is derived from an EMBL/GenBank/DDBJ whole genome shotgun (WGS) entry which is preliminary data.</text>
</comment>
<evidence type="ECO:0000256" key="1">
    <source>
        <dbReference type="PROSITE-ProRule" id="PRU00110"/>
    </source>
</evidence>
<accession>A0ABN7KTA3</accession>
<keyword evidence="1" id="KW-0597">Phosphoprotein</keyword>
<sequence length="111" mass="12000">MSEMTPAMSDVGAGPIVVLVDSSFEPLIPKFMANRHKEITVMTEAVSAHDFDTIKRVAHGMKGVSGSYGFHVMTTIAAHVEEAAKAADESSIRKALATLASYLERVEITYE</sequence>
<evidence type="ECO:0000313" key="3">
    <source>
        <dbReference type="EMBL" id="CAE6712318.1"/>
    </source>
</evidence>
<dbReference type="Gene3D" id="1.20.120.160">
    <property type="entry name" value="HPT domain"/>
    <property type="match status" value="1"/>
</dbReference>
<evidence type="ECO:0000313" key="4">
    <source>
        <dbReference type="Proteomes" id="UP000675880"/>
    </source>
</evidence>
<feature type="modified residue" description="Phosphohistidine" evidence="1">
    <location>
        <position position="59"/>
    </location>
</feature>
<dbReference type="SUPFAM" id="SSF47226">
    <property type="entry name" value="Histidine-containing phosphotransfer domain, HPT domain"/>
    <property type="match status" value="1"/>
</dbReference>
<organism evidence="3 4">
    <name type="scientific">Nitrospira defluvii</name>
    <dbReference type="NCBI Taxonomy" id="330214"/>
    <lineage>
        <taxon>Bacteria</taxon>
        <taxon>Pseudomonadati</taxon>
        <taxon>Nitrospirota</taxon>
        <taxon>Nitrospiria</taxon>
        <taxon>Nitrospirales</taxon>
        <taxon>Nitrospiraceae</taxon>
        <taxon>Nitrospira</taxon>
    </lineage>
</organism>
<reference evidence="3 4" key="1">
    <citation type="submission" date="2021-02" db="EMBL/GenBank/DDBJ databases">
        <authorList>
            <person name="Han P."/>
        </authorList>
    </citation>
    <scope>NUCLEOTIDE SEQUENCE [LARGE SCALE GENOMIC DNA]</scope>
    <source>
        <strain evidence="3">Candidatus Nitrospira sp. ZN2</strain>
    </source>
</reference>
<dbReference type="PROSITE" id="PS50894">
    <property type="entry name" value="HPT"/>
    <property type="match status" value="1"/>
</dbReference>